<dbReference type="PANTHER" id="PTHR16776">
    <property type="entry name" value="EXTRACELLULAR MATRIX PROTEIN 1"/>
    <property type="match status" value="1"/>
</dbReference>
<feature type="chain" id="PRO_5041427178" evidence="4">
    <location>
        <begin position="18"/>
        <end position="158"/>
    </location>
</feature>
<dbReference type="GO" id="GO:0007165">
    <property type="term" value="P:signal transduction"/>
    <property type="evidence" value="ECO:0007669"/>
    <property type="project" value="InterPro"/>
</dbReference>
<evidence type="ECO:0000256" key="4">
    <source>
        <dbReference type="SAM" id="SignalP"/>
    </source>
</evidence>
<protein>
    <submittedName>
        <fullName evidence="5">Matrix 1</fullName>
    </submittedName>
</protein>
<dbReference type="InterPro" id="IPR008605">
    <property type="entry name" value="ECM1"/>
</dbReference>
<dbReference type="GO" id="GO:0005615">
    <property type="term" value="C:extracellular space"/>
    <property type="evidence" value="ECO:0007669"/>
    <property type="project" value="InterPro"/>
</dbReference>
<evidence type="ECO:0000256" key="2">
    <source>
        <dbReference type="ARBA" id="ARBA00022525"/>
    </source>
</evidence>
<gene>
    <name evidence="5" type="ORF">PODLI_1B009153</name>
</gene>
<sequence length="158" mass="17604">MAMKIQVLLLVSWFVLGQSVPGSDDMRQRPIQIPGRVRVEGGPEKFPPARPSAKNIGNICKDGSKKLSQGLKDSDYSNVYEKANVLVDLGEALGKCCRQPEKEKLPCSQKAWSALLNKMCEKQGAVKMEQNKCCLMDGAAMENCFDQNSRFPNYDFKN</sequence>
<dbReference type="PANTHER" id="PTHR16776:SF3">
    <property type="entry name" value="EXTRACELLULAR MATRIX PROTEIN 1"/>
    <property type="match status" value="1"/>
</dbReference>
<keyword evidence="2" id="KW-0964">Secreted</keyword>
<keyword evidence="6" id="KW-1185">Reference proteome</keyword>
<comment type="subcellular location">
    <subcellularLocation>
        <location evidence="1">Secreted</location>
    </subcellularLocation>
</comment>
<reference evidence="5" key="1">
    <citation type="submission" date="2022-12" db="EMBL/GenBank/DDBJ databases">
        <authorList>
            <person name="Alioto T."/>
            <person name="Alioto T."/>
            <person name="Gomez Garrido J."/>
        </authorList>
    </citation>
    <scope>NUCLEOTIDE SEQUENCE</scope>
</reference>
<dbReference type="Pfam" id="PF05782">
    <property type="entry name" value="ECM1"/>
    <property type="match status" value="1"/>
</dbReference>
<evidence type="ECO:0000256" key="3">
    <source>
        <dbReference type="ARBA" id="ARBA00022737"/>
    </source>
</evidence>
<evidence type="ECO:0000313" key="5">
    <source>
        <dbReference type="EMBL" id="CAI5798506.1"/>
    </source>
</evidence>
<keyword evidence="3" id="KW-0677">Repeat</keyword>
<dbReference type="GO" id="GO:0030500">
    <property type="term" value="P:regulation of bone mineralization"/>
    <property type="evidence" value="ECO:0007669"/>
    <property type="project" value="TreeGrafter"/>
</dbReference>
<dbReference type="Gene3D" id="1.10.246.10">
    <property type="match status" value="1"/>
</dbReference>
<keyword evidence="4" id="KW-0732">Signal</keyword>
<feature type="signal peptide" evidence="4">
    <location>
        <begin position="1"/>
        <end position="17"/>
    </location>
</feature>
<dbReference type="SUPFAM" id="SSF48552">
    <property type="entry name" value="Serum albumin-like"/>
    <property type="match status" value="1"/>
</dbReference>
<dbReference type="Proteomes" id="UP001178461">
    <property type="component" value="Chromosome 16"/>
</dbReference>
<evidence type="ECO:0000256" key="1">
    <source>
        <dbReference type="ARBA" id="ARBA00004613"/>
    </source>
</evidence>
<proteinExistence type="predicted"/>
<dbReference type="AlphaFoldDB" id="A0AA35PRC2"/>
<organism evidence="5 6">
    <name type="scientific">Podarcis lilfordi</name>
    <name type="common">Lilford's wall lizard</name>
    <dbReference type="NCBI Taxonomy" id="74358"/>
    <lineage>
        <taxon>Eukaryota</taxon>
        <taxon>Metazoa</taxon>
        <taxon>Chordata</taxon>
        <taxon>Craniata</taxon>
        <taxon>Vertebrata</taxon>
        <taxon>Euteleostomi</taxon>
        <taxon>Lepidosauria</taxon>
        <taxon>Squamata</taxon>
        <taxon>Bifurcata</taxon>
        <taxon>Unidentata</taxon>
        <taxon>Episquamata</taxon>
        <taxon>Laterata</taxon>
        <taxon>Lacertibaenia</taxon>
        <taxon>Lacertidae</taxon>
        <taxon>Podarcis</taxon>
    </lineage>
</organism>
<dbReference type="EMBL" id="OX395143">
    <property type="protein sequence ID" value="CAI5798506.1"/>
    <property type="molecule type" value="Genomic_DNA"/>
</dbReference>
<evidence type="ECO:0000313" key="6">
    <source>
        <dbReference type="Proteomes" id="UP001178461"/>
    </source>
</evidence>
<dbReference type="InterPro" id="IPR020858">
    <property type="entry name" value="Serum_albumin-like"/>
</dbReference>
<name>A0AA35PRC2_9SAUR</name>
<accession>A0AA35PRC2</accession>